<organism evidence="1 2">
    <name type="scientific">Spirosoma terrae</name>
    <dbReference type="NCBI Taxonomy" id="1968276"/>
    <lineage>
        <taxon>Bacteria</taxon>
        <taxon>Pseudomonadati</taxon>
        <taxon>Bacteroidota</taxon>
        <taxon>Cytophagia</taxon>
        <taxon>Cytophagales</taxon>
        <taxon>Cytophagaceae</taxon>
        <taxon>Spirosoma</taxon>
    </lineage>
</organism>
<accession>A0A6L9LG82</accession>
<keyword evidence="2" id="KW-1185">Reference proteome</keyword>
<dbReference type="Proteomes" id="UP000474175">
    <property type="component" value="Unassembled WGS sequence"/>
</dbReference>
<dbReference type="RefSeq" id="WP_163948144.1">
    <property type="nucleotide sequence ID" value="NZ_JAAFZH010000004.1"/>
</dbReference>
<evidence type="ECO:0000313" key="1">
    <source>
        <dbReference type="EMBL" id="NDU95669.1"/>
    </source>
</evidence>
<sequence length="61" mass="6903">MNQIIIEVQGGIVHQVLGIPEDTQVLVKDYDIMDINGLDLQQDKNGVYTENTWIPGDVMQF</sequence>
<reference evidence="1 2" key="1">
    <citation type="submission" date="2020-02" db="EMBL/GenBank/DDBJ databases">
        <title>Draft genome sequence of two Spirosoma agri KCTC 52727 and Spirosoma terrae KCTC 52035.</title>
        <authorList>
            <person name="Rojas J."/>
            <person name="Ambika Manirajan B."/>
            <person name="Suarez C."/>
            <person name="Ratering S."/>
            <person name="Schnell S."/>
        </authorList>
    </citation>
    <scope>NUCLEOTIDE SEQUENCE [LARGE SCALE GENOMIC DNA]</scope>
    <source>
        <strain evidence="1 2">KCTC 52035</strain>
    </source>
</reference>
<dbReference type="EMBL" id="JAAFZH010000004">
    <property type="protein sequence ID" value="NDU95669.1"/>
    <property type="molecule type" value="Genomic_DNA"/>
</dbReference>
<proteinExistence type="predicted"/>
<name>A0A6L9LG82_9BACT</name>
<protein>
    <submittedName>
        <fullName evidence="1">Uncharacterized protein</fullName>
    </submittedName>
</protein>
<comment type="caution">
    <text evidence="1">The sequence shown here is derived from an EMBL/GenBank/DDBJ whole genome shotgun (WGS) entry which is preliminary data.</text>
</comment>
<dbReference type="AlphaFoldDB" id="A0A6L9LG82"/>
<evidence type="ECO:0000313" key="2">
    <source>
        <dbReference type="Proteomes" id="UP000474175"/>
    </source>
</evidence>
<gene>
    <name evidence="1" type="ORF">GK108_12365</name>
</gene>